<dbReference type="RefSeq" id="WP_344648132.1">
    <property type="nucleotide sequence ID" value="NZ_BAAAGX010000006.1"/>
</dbReference>
<comment type="caution">
    <text evidence="2">The sequence shown here is derived from an EMBL/GenBank/DDBJ whole genome shotgun (WGS) entry which is preliminary data.</text>
</comment>
<dbReference type="InterPro" id="IPR003018">
    <property type="entry name" value="GAF"/>
</dbReference>
<dbReference type="SMART" id="SM00091">
    <property type="entry name" value="PAS"/>
    <property type="match status" value="2"/>
</dbReference>
<accession>A0ABN0TWI4</accession>
<dbReference type="SUPFAM" id="SSF55781">
    <property type="entry name" value="GAF domain-like"/>
    <property type="match status" value="1"/>
</dbReference>
<dbReference type="Gene3D" id="3.30.450.40">
    <property type="match status" value="1"/>
</dbReference>
<dbReference type="Gene3D" id="3.30.450.20">
    <property type="entry name" value="PAS domain"/>
    <property type="match status" value="2"/>
</dbReference>
<dbReference type="InterPro" id="IPR000014">
    <property type="entry name" value="PAS"/>
</dbReference>
<dbReference type="PANTHER" id="PTHR43102:SF2">
    <property type="entry name" value="GAF DOMAIN-CONTAINING PROTEIN"/>
    <property type="match status" value="1"/>
</dbReference>
<evidence type="ECO:0000313" key="3">
    <source>
        <dbReference type="Proteomes" id="UP001500967"/>
    </source>
</evidence>
<name>A0ABN0TWI4_9ACTN</name>
<dbReference type="Pfam" id="PF00989">
    <property type="entry name" value="PAS"/>
    <property type="match status" value="1"/>
</dbReference>
<proteinExistence type="predicted"/>
<gene>
    <name evidence="2" type="ORF">GCM10009539_16720</name>
</gene>
<dbReference type="InterPro" id="IPR029016">
    <property type="entry name" value="GAF-like_dom_sf"/>
</dbReference>
<dbReference type="SUPFAM" id="SSF55785">
    <property type="entry name" value="PYP-like sensor domain (PAS domain)"/>
    <property type="match status" value="2"/>
</dbReference>
<dbReference type="SMART" id="SM00065">
    <property type="entry name" value="GAF"/>
    <property type="match status" value="1"/>
</dbReference>
<dbReference type="CDD" id="cd00130">
    <property type="entry name" value="PAS"/>
    <property type="match status" value="1"/>
</dbReference>
<dbReference type="NCBIfam" id="TIGR00229">
    <property type="entry name" value="sensory_box"/>
    <property type="match status" value="1"/>
</dbReference>
<dbReference type="PROSITE" id="PS50112">
    <property type="entry name" value="PAS"/>
    <property type="match status" value="1"/>
</dbReference>
<sequence length="567" mass="58621">MDENGDLHDERRLAAVDRAAAILSGVPLSMDAIAGAAANVTGAPIGVVSLVDGEWDRLVGLHGIGGVFALTRRIAVADSLCRSVVASGEPVWLADTADDPAAARAAVVSYLGIGAFAGVPLLGSDGAVVGSVCALDHGPRSWTVAQRAALSGVATTAGLLPGVAGMAAELTVNLLDLVPLLDALAEAFLVVDGDGAILAWNAAATGTFGWTRDEVLGTPLHQLLFPDRDAVTIRAILATLSALPSERRGAVRRQTMWATTKAGRRMPVDASIRAVSGAGGTRICVSLLDASGRFDAEADADRREGLLQAVLNSLTTAVYVCDANGRPLFGNPALLDVMEAKPTSLAEAALRLRQYLSGPDGTVLDPADYPSARALAGEHVRDAPMDFHVPGRPVRRFLANAERIVVGNGAEGAVVALRDVTVASQDRVRRACELAIARLLLRCGYSAEVAQRLVGAVADAQPGSRVRLWLVEDAELRLVADSSGESRPAAVRRGESRVGAAWDTGAAAFDHGTGVAVPVPGADGVLGVLDAEPADGEAEPDALAAHLSRIAADLGHHIHVHRQDQPS</sequence>
<organism evidence="2 3">
    <name type="scientific">Cryptosporangium japonicum</name>
    <dbReference type="NCBI Taxonomy" id="80872"/>
    <lineage>
        <taxon>Bacteria</taxon>
        <taxon>Bacillati</taxon>
        <taxon>Actinomycetota</taxon>
        <taxon>Actinomycetes</taxon>
        <taxon>Cryptosporangiales</taxon>
        <taxon>Cryptosporangiaceae</taxon>
        <taxon>Cryptosporangium</taxon>
    </lineage>
</organism>
<feature type="domain" description="PAS" evidence="1">
    <location>
        <begin position="173"/>
        <end position="227"/>
    </location>
</feature>
<dbReference type="InterPro" id="IPR035965">
    <property type="entry name" value="PAS-like_dom_sf"/>
</dbReference>
<evidence type="ECO:0000313" key="2">
    <source>
        <dbReference type="EMBL" id="GAA0231964.1"/>
    </source>
</evidence>
<keyword evidence="3" id="KW-1185">Reference proteome</keyword>
<dbReference type="Proteomes" id="UP001500967">
    <property type="component" value="Unassembled WGS sequence"/>
</dbReference>
<dbReference type="PANTHER" id="PTHR43102">
    <property type="entry name" value="SLR1143 PROTEIN"/>
    <property type="match status" value="1"/>
</dbReference>
<dbReference type="EMBL" id="BAAAGX010000006">
    <property type="protein sequence ID" value="GAA0231964.1"/>
    <property type="molecule type" value="Genomic_DNA"/>
</dbReference>
<reference evidence="2 3" key="1">
    <citation type="journal article" date="2019" name="Int. J. Syst. Evol. Microbiol.">
        <title>The Global Catalogue of Microorganisms (GCM) 10K type strain sequencing project: providing services to taxonomists for standard genome sequencing and annotation.</title>
        <authorList>
            <consortium name="The Broad Institute Genomics Platform"/>
            <consortium name="The Broad Institute Genome Sequencing Center for Infectious Disease"/>
            <person name="Wu L."/>
            <person name="Ma J."/>
        </authorList>
    </citation>
    <scope>NUCLEOTIDE SEQUENCE [LARGE SCALE GENOMIC DNA]</scope>
    <source>
        <strain evidence="2 3">JCM 10425</strain>
    </source>
</reference>
<protein>
    <recommendedName>
        <fullName evidence="1">PAS domain-containing protein</fullName>
    </recommendedName>
</protein>
<evidence type="ECO:0000259" key="1">
    <source>
        <dbReference type="PROSITE" id="PS50112"/>
    </source>
</evidence>
<dbReference type="Pfam" id="PF13185">
    <property type="entry name" value="GAF_2"/>
    <property type="match status" value="1"/>
</dbReference>
<dbReference type="InterPro" id="IPR013767">
    <property type="entry name" value="PAS_fold"/>
</dbReference>